<evidence type="ECO:0000313" key="2">
    <source>
        <dbReference type="Proteomes" id="UP001165160"/>
    </source>
</evidence>
<comment type="caution">
    <text evidence="1">The sequence shown here is derived from an EMBL/GenBank/DDBJ whole genome shotgun (WGS) entry which is preliminary data.</text>
</comment>
<dbReference type="Proteomes" id="UP001165160">
    <property type="component" value="Unassembled WGS sequence"/>
</dbReference>
<sequence length="70" mass="7270">MTPPLPFDPPEFAEADQLATFPEFMFFGGSRLSPSCEGTLLDDAVVGVGGTHYATSGCSVHVIVAVVLGI</sequence>
<accession>A0A9W7CCG3</accession>
<protein>
    <submittedName>
        <fullName evidence="1">Uncharacterized protein</fullName>
    </submittedName>
</protein>
<reference evidence="2" key="1">
    <citation type="journal article" date="2023" name="Commun. Biol.">
        <title>Genome analysis of Parmales, the sister group of diatoms, reveals the evolutionary specialization of diatoms from phago-mixotrophs to photoautotrophs.</title>
        <authorList>
            <person name="Ban H."/>
            <person name="Sato S."/>
            <person name="Yoshikawa S."/>
            <person name="Yamada K."/>
            <person name="Nakamura Y."/>
            <person name="Ichinomiya M."/>
            <person name="Sato N."/>
            <person name="Blanc-Mathieu R."/>
            <person name="Endo H."/>
            <person name="Kuwata A."/>
            <person name="Ogata H."/>
        </authorList>
    </citation>
    <scope>NUCLEOTIDE SEQUENCE [LARGE SCALE GENOMIC DNA]</scope>
    <source>
        <strain evidence="2">NIES 3699</strain>
    </source>
</reference>
<dbReference type="EMBL" id="BRXX01000361">
    <property type="protein sequence ID" value="GMI07265.1"/>
    <property type="molecule type" value="Genomic_DNA"/>
</dbReference>
<proteinExistence type="predicted"/>
<name>A0A9W7CCG3_9STRA</name>
<gene>
    <name evidence="1" type="ORF">TrVE_jg10652</name>
</gene>
<evidence type="ECO:0000313" key="1">
    <source>
        <dbReference type="EMBL" id="GMI07265.1"/>
    </source>
</evidence>
<dbReference type="AlphaFoldDB" id="A0A9W7CCG3"/>
<organism evidence="1 2">
    <name type="scientific">Triparma verrucosa</name>
    <dbReference type="NCBI Taxonomy" id="1606542"/>
    <lineage>
        <taxon>Eukaryota</taxon>
        <taxon>Sar</taxon>
        <taxon>Stramenopiles</taxon>
        <taxon>Ochrophyta</taxon>
        <taxon>Bolidophyceae</taxon>
        <taxon>Parmales</taxon>
        <taxon>Triparmaceae</taxon>
        <taxon>Triparma</taxon>
    </lineage>
</organism>
<keyword evidence="2" id="KW-1185">Reference proteome</keyword>